<sequence length="91" mass="10249">MVKFQRDKEEKGGEEDKEGKRGEKGKERGVSRAEVLLLFAELLYGLGSDESARNIQKWLEGIVVWSRVFSMEGGGTQMKRVKDHHGSSQVP</sequence>
<feature type="compositionally biased region" description="Basic and acidic residues" evidence="1">
    <location>
        <begin position="17"/>
        <end position="29"/>
    </location>
</feature>
<proteinExistence type="predicted"/>
<evidence type="ECO:0000313" key="2">
    <source>
        <dbReference type="EnsemblPlants" id="MELO3C009646.2.1"/>
    </source>
</evidence>
<dbReference type="EnsemblPlants" id="MELO3C009646.2.1">
    <property type="protein sequence ID" value="MELO3C009646.2.1"/>
    <property type="gene ID" value="MELO3C009646.2"/>
</dbReference>
<reference evidence="2" key="1">
    <citation type="submission" date="2023-03" db="UniProtKB">
        <authorList>
            <consortium name="EnsemblPlants"/>
        </authorList>
    </citation>
    <scope>IDENTIFICATION</scope>
</reference>
<feature type="compositionally biased region" description="Basic and acidic residues" evidence="1">
    <location>
        <begin position="1"/>
        <end position="11"/>
    </location>
</feature>
<dbReference type="Gramene" id="MELO3C009646.2.1">
    <property type="protein sequence ID" value="MELO3C009646.2.1"/>
    <property type="gene ID" value="MELO3C009646.2"/>
</dbReference>
<accession>A0A9I9CX40</accession>
<feature type="region of interest" description="Disordered" evidence="1">
    <location>
        <begin position="1"/>
        <end position="29"/>
    </location>
</feature>
<protein>
    <submittedName>
        <fullName evidence="2">Uncharacterized protein</fullName>
    </submittedName>
</protein>
<evidence type="ECO:0000256" key="1">
    <source>
        <dbReference type="SAM" id="MobiDB-lite"/>
    </source>
</evidence>
<name>A0A9I9CX40_CUCME</name>
<organism evidence="2">
    <name type="scientific">Cucumis melo</name>
    <name type="common">Muskmelon</name>
    <dbReference type="NCBI Taxonomy" id="3656"/>
    <lineage>
        <taxon>Eukaryota</taxon>
        <taxon>Viridiplantae</taxon>
        <taxon>Streptophyta</taxon>
        <taxon>Embryophyta</taxon>
        <taxon>Tracheophyta</taxon>
        <taxon>Spermatophyta</taxon>
        <taxon>Magnoliopsida</taxon>
        <taxon>eudicotyledons</taxon>
        <taxon>Gunneridae</taxon>
        <taxon>Pentapetalae</taxon>
        <taxon>rosids</taxon>
        <taxon>fabids</taxon>
        <taxon>Cucurbitales</taxon>
        <taxon>Cucurbitaceae</taxon>
        <taxon>Benincaseae</taxon>
        <taxon>Cucumis</taxon>
    </lineage>
</organism>
<dbReference type="AlphaFoldDB" id="A0A9I9CX40"/>